<dbReference type="Pfam" id="PF02770">
    <property type="entry name" value="Acyl-CoA_dh_M"/>
    <property type="match status" value="1"/>
</dbReference>
<feature type="domain" description="Acyl-CoA oxidase/dehydrogenase middle" evidence="6">
    <location>
        <begin position="178"/>
        <end position="270"/>
    </location>
</feature>
<sequence>MPATHEVTNQVPPVIGRDLSTFPALLEGLRREGAGWAEQEVRDLGLRAGGEQAQTWSRVANDHTPVLRTHDRYGFRVDEVEYDEAYHQLMRVALGAGLGGTAWASDRPGAHVARAAKMMAWSATDFGNLCPVAMVYAVVPALRTNPELSAAYEPLLTTTSYDPDLRPPEAKKALIAGMSMTEKQGGSDLRANTTTASLQTDGRYRLTGHKWFTSAPMSDFFLTLAQAPGGLSCFLVPRVLPDGTRNAISLQRLKDKLGNRSNASAEIEYDGALGLLVGEEGRGVPTIIEMVNVTRLDCSLWAAAGMRTGTAQALHHATHRKAFGDRLIHKPAMANVLADLALESEAATTVALRLAGAVDRAARERRTPDVVAVPDCPGR</sequence>
<feature type="domain" description="Adaptive response protein AidB N-terminal" evidence="7">
    <location>
        <begin position="9"/>
        <end position="163"/>
    </location>
</feature>
<dbReference type="SUPFAM" id="SSF56645">
    <property type="entry name" value="Acyl-CoA dehydrogenase NM domain-like"/>
    <property type="match status" value="1"/>
</dbReference>
<accession>A0ABQ2E3E3</accession>
<organism evidence="8 9">
    <name type="scientific">Streptomyces camponoticapitis</name>
    <dbReference type="NCBI Taxonomy" id="1616125"/>
    <lineage>
        <taxon>Bacteria</taxon>
        <taxon>Bacillati</taxon>
        <taxon>Actinomycetota</taxon>
        <taxon>Actinomycetes</taxon>
        <taxon>Kitasatosporales</taxon>
        <taxon>Streptomycetaceae</taxon>
        <taxon>Streptomyces</taxon>
    </lineage>
</organism>
<dbReference type="InterPro" id="IPR041504">
    <property type="entry name" value="AidB_N"/>
</dbReference>
<name>A0ABQ2E3E3_9ACTN</name>
<dbReference type="Pfam" id="PF00441">
    <property type="entry name" value="Acyl-CoA_dh_1"/>
    <property type="match status" value="1"/>
</dbReference>
<evidence type="ECO:0000256" key="2">
    <source>
        <dbReference type="ARBA" id="ARBA00022630"/>
    </source>
</evidence>
<comment type="similarity">
    <text evidence="1 4">Belongs to the acyl-CoA dehydrogenase family.</text>
</comment>
<evidence type="ECO:0000259" key="6">
    <source>
        <dbReference type="Pfam" id="PF02770"/>
    </source>
</evidence>
<comment type="caution">
    <text evidence="8">The sequence shown here is derived from an EMBL/GenBank/DDBJ whole genome shotgun (WGS) entry which is preliminary data.</text>
</comment>
<keyword evidence="9" id="KW-1185">Reference proteome</keyword>
<dbReference type="Gene3D" id="1.20.140.10">
    <property type="entry name" value="Butyryl-CoA Dehydrogenase, subunit A, domain 3"/>
    <property type="match status" value="1"/>
</dbReference>
<evidence type="ECO:0008006" key="10">
    <source>
        <dbReference type="Google" id="ProtNLM"/>
    </source>
</evidence>
<dbReference type="Gene3D" id="6.10.250.600">
    <property type="match status" value="1"/>
</dbReference>
<dbReference type="Gene3D" id="2.40.110.20">
    <property type="match status" value="1"/>
</dbReference>
<evidence type="ECO:0000256" key="1">
    <source>
        <dbReference type="ARBA" id="ARBA00009347"/>
    </source>
</evidence>
<dbReference type="EMBL" id="BMMV01000006">
    <property type="protein sequence ID" value="GGJ92672.1"/>
    <property type="molecule type" value="Genomic_DNA"/>
</dbReference>
<dbReference type="InterPro" id="IPR036250">
    <property type="entry name" value="AcylCo_DH-like_C"/>
</dbReference>
<dbReference type="InterPro" id="IPR006091">
    <property type="entry name" value="Acyl-CoA_Oxase/DH_mid-dom"/>
</dbReference>
<evidence type="ECO:0000256" key="3">
    <source>
        <dbReference type="ARBA" id="ARBA00022827"/>
    </source>
</evidence>
<feature type="domain" description="Acyl-CoA dehydrogenase/oxidase C-terminal" evidence="5">
    <location>
        <begin position="281"/>
        <end position="364"/>
    </location>
</feature>
<evidence type="ECO:0000256" key="4">
    <source>
        <dbReference type="RuleBase" id="RU362125"/>
    </source>
</evidence>
<evidence type="ECO:0000259" key="7">
    <source>
        <dbReference type="Pfam" id="PF18158"/>
    </source>
</evidence>
<dbReference type="InterPro" id="IPR052904">
    <property type="entry name" value="Acyl-CoA_dehydrogenase-like"/>
</dbReference>
<gene>
    <name evidence="8" type="ORF">GCM10011583_25140</name>
</gene>
<keyword evidence="3 4" id="KW-0274">FAD</keyword>
<dbReference type="PANTHER" id="PTHR42707:SF3">
    <property type="entry name" value="ACYL-COA DEHYDROGENASE AIDB-RELATED"/>
    <property type="match status" value="1"/>
</dbReference>
<evidence type="ECO:0000313" key="8">
    <source>
        <dbReference type="EMBL" id="GGJ92672.1"/>
    </source>
</evidence>
<protein>
    <recommendedName>
        <fullName evidence="10">DNA alkylation response protein</fullName>
    </recommendedName>
</protein>
<reference evidence="9" key="1">
    <citation type="journal article" date="2019" name="Int. J. Syst. Evol. Microbiol.">
        <title>The Global Catalogue of Microorganisms (GCM) 10K type strain sequencing project: providing services to taxonomists for standard genome sequencing and annotation.</title>
        <authorList>
            <consortium name="The Broad Institute Genomics Platform"/>
            <consortium name="The Broad Institute Genome Sequencing Center for Infectious Disease"/>
            <person name="Wu L."/>
            <person name="Ma J."/>
        </authorList>
    </citation>
    <scope>NUCLEOTIDE SEQUENCE [LARGE SCALE GENOMIC DNA]</scope>
    <source>
        <strain evidence="9">CGMCC 4.7275</strain>
    </source>
</reference>
<evidence type="ECO:0000313" key="9">
    <source>
        <dbReference type="Proteomes" id="UP000660265"/>
    </source>
</evidence>
<dbReference type="Pfam" id="PF18158">
    <property type="entry name" value="AidB_N"/>
    <property type="match status" value="1"/>
</dbReference>
<evidence type="ECO:0000259" key="5">
    <source>
        <dbReference type="Pfam" id="PF00441"/>
    </source>
</evidence>
<dbReference type="InterPro" id="IPR009100">
    <property type="entry name" value="AcylCoA_DH/oxidase_NM_dom_sf"/>
</dbReference>
<dbReference type="SUPFAM" id="SSF47203">
    <property type="entry name" value="Acyl-CoA dehydrogenase C-terminal domain-like"/>
    <property type="match status" value="1"/>
</dbReference>
<dbReference type="Proteomes" id="UP000660265">
    <property type="component" value="Unassembled WGS sequence"/>
</dbReference>
<keyword evidence="2 4" id="KW-0285">Flavoprotein</keyword>
<comment type="cofactor">
    <cofactor evidence="4">
        <name>FAD</name>
        <dbReference type="ChEBI" id="CHEBI:57692"/>
    </cofactor>
</comment>
<proteinExistence type="inferred from homology"/>
<keyword evidence="4" id="KW-0560">Oxidoreductase</keyword>
<dbReference type="PANTHER" id="PTHR42707">
    <property type="entry name" value="ACYL-COA DEHYDROGENASE"/>
    <property type="match status" value="1"/>
</dbReference>
<dbReference type="InterPro" id="IPR009075">
    <property type="entry name" value="AcylCo_DH/oxidase_C"/>
</dbReference>